<evidence type="ECO:0000313" key="2">
    <source>
        <dbReference type="EMBL" id="MFD1229413.1"/>
    </source>
</evidence>
<dbReference type="RefSeq" id="WP_289386849.1">
    <property type="nucleotide sequence ID" value="NZ_JAUCBM010000004.1"/>
</dbReference>
<reference evidence="3" key="1">
    <citation type="journal article" date="2019" name="Int. J. Syst. Evol. Microbiol.">
        <title>The Global Catalogue of Microorganisms (GCM) 10K type strain sequencing project: providing services to taxonomists for standard genome sequencing and annotation.</title>
        <authorList>
            <consortium name="The Broad Institute Genomics Platform"/>
            <consortium name="The Broad Institute Genome Sequencing Center for Infectious Disease"/>
            <person name="Wu L."/>
            <person name="Ma J."/>
        </authorList>
    </citation>
    <scope>NUCLEOTIDE SEQUENCE [LARGE SCALE GENOMIC DNA]</scope>
    <source>
        <strain evidence="3">CCUG 49584</strain>
    </source>
</reference>
<dbReference type="InterPro" id="IPR058997">
    <property type="entry name" value="YycE-like_C"/>
</dbReference>
<dbReference type="Pfam" id="PF22659">
    <property type="entry name" value="YycE-like_C"/>
    <property type="match status" value="1"/>
</dbReference>
<dbReference type="Gene3D" id="3.10.180.10">
    <property type="entry name" value="2,3-Dihydroxybiphenyl 1,2-Dioxygenase, domain 1"/>
    <property type="match status" value="1"/>
</dbReference>
<evidence type="ECO:0000313" key="3">
    <source>
        <dbReference type="Proteomes" id="UP001597263"/>
    </source>
</evidence>
<dbReference type="Proteomes" id="UP001597263">
    <property type="component" value="Unassembled WGS sequence"/>
</dbReference>
<dbReference type="InterPro" id="IPR029068">
    <property type="entry name" value="Glyas_Bleomycin-R_OHBP_Dase"/>
</dbReference>
<name>A0ABW3V909_9HYPH</name>
<sequence length="131" mass="15045">MMTIPKFRIVRPTDNLDALLAFYRDGLGLTVFDRFQDHDGFDAIIMGQENAPYHFAFTRTNKHQAGKAPTQDNLLVFYLPDHDAWESAVDRMKAAGFAPVTSFNPYWDKKGLTFEDPDGYRIVLQQSDWVP</sequence>
<feature type="domain" description="VOC" evidence="1">
    <location>
        <begin position="5"/>
        <end position="127"/>
    </location>
</feature>
<dbReference type="InterPro" id="IPR037523">
    <property type="entry name" value="VOC_core"/>
</dbReference>
<dbReference type="EMBL" id="JBHTMA010000040">
    <property type="protein sequence ID" value="MFD1229413.1"/>
    <property type="molecule type" value="Genomic_DNA"/>
</dbReference>
<proteinExistence type="predicted"/>
<dbReference type="CDD" id="cd06587">
    <property type="entry name" value="VOC"/>
    <property type="match status" value="1"/>
</dbReference>
<gene>
    <name evidence="2" type="ORF">ACFQ35_19915</name>
</gene>
<protein>
    <submittedName>
        <fullName evidence="2">VOC family protein</fullName>
    </submittedName>
</protein>
<dbReference type="SUPFAM" id="SSF54593">
    <property type="entry name" value="Glyoxalase/Bleomycin resistance protein/Dihydroxybiphenyl dioxygenase"/>
    <property type="match status" value="1"/>
</dbReference>
<dbReference type="InterPro" id="IPR058998">
    <property type="entry name" value="YycE-like_N"/>
</dbReference>
<dbReference type="Pfam" id="PF22658">
    <property type="entry name" value="YycE-like_N"/>
    <property type="match status" value="1"/>
</dbReference>
<organism evidence="2 3">
    <name type="scientific">Pseudochrobactrum kiredjianiae</name>
    <dbReference type="NCBI Taxonomy" id="386305"/>
    <lineage>
        <taxon>Bacteria</taxon>
        <taxon>Pseudomonadati</taxon>
        <taxon>Pseudomonadota</taxon>
        <taxon>Alphaproteobacteria</taxon>
        <taxon>Hyphomicrobiales</taxon>
        <taxon>Brucellaceae</taxon>
        <taxon>Pseudochrobactrum</taxon>
    </lineage>
</organism>
<comment type="caution">
    <text evidence="2">The sequence shown here is derived from an EMBL/GenBank/DDBJ whole genome shotgun (WGS) entry which is preliminary data.</text>
</comment>
<evidence type="ECO:0000259" key="1">
    <source>
        <dbReference type="PROSITE" id="PS51819"/>
    </source>
</evidence>
<keyword evidence="3" id="KW-1185">Reference proteome</keyword>
<accession>A0ABW3V909</accession>
<dbReference type="PROSITE" id="PS51819">
    <property type="entry name" value="VOC"/>
    <property type="match status" value="1"/>
</dbReference>